<evidence type="ECO:0000313" key="1">
    <source>
        <dbReference type="EMBL" id="QEN04366.1"/>
    </source>
</evidence>
<organism evidence="1 2">
    <name type="scientific">Thiospirochaeta perfilievii</name>
    <dbReference type="NCBI Taxonomy" id="252967"/>
    <lineage>
        <taxon>Bacteria</taxon>
        <taxon>Pseudomonadati</taxon>
        <taxon>Spirochaetota</taxon>
        <taxon>Spirochaetia</taxon>
        <taxon>Spirochaetales</taxon>
        <taxon>Spirochaetaceae</taxon>
        <taxon>Thiospirochaeta</taxon>
    </lineage>
</organism>
<proteinExistence type="predicted"/>
<accession>A0A5C1QCH8</accession>
<dbReference type="KEGG" id="sper:EW093_06510"/>
<protein>
    <submittedName>
        <fullName evidence="1">Uncharacterized protein</fullName>
    </submittedName>
</protein>
<evidence type="ECO:0000313" key="2">
    <source>
        <dbReference type="Proteomes" id="UP000323824"/>
    </source>
</evidence>
<dbReference type="AlphaFoldDB" id="A0A5C1QCH8"/>
<sequence length="83" mass="9691">MDKLLASNRIDIFQTLYGTALSYIQENIEDRKDLEIAMWYRNKIVINLVIPKKNKKLISSIRQGILDVGSYNTYKERVDISPD</sequence>
<reference evidence="1 2" key="1">
    <citation type="submission" date="2019-02" db="EMBL/GenBank/DDBJ databases">
        <authorList>
            <person name="Fomenkov A."/>
            <person name="Dubinina G."/>
            <person name="Grabovich M."/>
            <person name="Vincze T."/>
            <person name="Roberts R.J."/>
        </authorList>
    </citation>
    <scope>NUCLEOTIDE SEQUENCE [LARGE SCALE GENOMIC DNA]</scope>
    <source>
        <strain evidence="1 2">P</strain>
    </source>
</reference>
<dbReference type="Proteomes" id="UP000323824">
    <property type="component" value="Chromosome"/>
</dbReference>
<gene>
    <name evidence="1" type="ORF">EW093_06510</name>
</gene>
<name>A0A5C1QCH8_9SPIO</name>
<reference evidence="1 2" key="2">
    <citation type="submission" date="2019-09" db="EMBL/GenBank/DDBJ databases">
        <title>Complete Genome Sequence and Methylome Analysis of free living Spirochaetas.</title>
        <authorList>
            <person name="Leshcheva N."/>
            <person name="Mikheeva N."/>
        </authorList>
    </citation>
    <scope>NUCLEOTIDE SEQUENCE [LARGE SCALE GENOMIC DNA]</scope>
    <source>
        <strain evidence="1 2">P</strain>
    </source>
</reference>
<keyword evidence="2" id="KW-1185">Reference proteome</keyword>
<dbReference type="RefSeq" id="WP_149567613.1">
    <property type="nucleotide sequence ID" value="NZ_CP035807.1"/>
</dbReference>
<dbReference type="EMBL" id="CP035807">
    <property type="protein sequence ID" value="QEN04366.1"/>
    <property type="molecule type" value="Genomic_DNA"/>
</dbReference>